<evidence type="ECO:0000256" key="2">
    <source>
        <dbReference type="ARBA" id="ARBA00010400"/>
    </source>
</evidence>
<comment type="function">
    <text evidence="5">Effector that suppresses plant defense responses during pathogen infection.</text>
</comment>
<name>A0A6G0MBH4_9STRA</name>
<evidence type="ECO:0000256" key="6">
    <source>
        <dbReference type="SAM" id="MobiDB-lite"/>
    </source>
</evidence>
<dbReference type="Proteomes" id="UP000476176">
    <property type="component" value="Unassembled WGS sequence"/>
</dbReference>
<comment type="caution">
    <text evidence="7">The sequence shown here is derived from an EMBL/GenBank/DDBJ whole genome shotgun (WGS) entry which is preliminary data.</text>
</comment>
<organism evidence="7 8">
    <name type="scientific">Phytophthora fragariae</name>
    <dbReference type="NCBI Taxonomy" id="53985"/>
    <lineage>
        <taxon>Eukaryota</taxon>
        <taxon>Sar</taxon>
        <taxon>Stramenopiles</taxon>
        <taxon>Oomycota</taxon>
        <taxon>Peronosporomycetes</taxon>
        <taxon>Peronosporales</taxon>
        <taxon>Peronosporaceae</taxon>
        <taxon>Phytophthora</taxon>
    </lineage>
</organism>
<feature type="non-terminal residue" evidence="7">
    <location>
        <position position="175"/>
    </location>
</feature>
<comment type="domain">
    <text evidence="5">The RxLR-dEER motif acts to carry the protein into the host cell cytoplasm through binding to cell surface phosphatidylinositol-3-phosphate.</text>
</comment>
<proteinExistence type="inferred from homology"/>
<protein>
    <recommendedName>
        <fullName evidence="5">RxLR effector protein</fullName>
    </recommendedName>
</protein>
<feature type="compositionally biased region" description="Acidic residues" evidence="6">
    <location>
        <begin position="135"/>
        <end position="144"/>
    </location>
</feature>
<dbReference type="InterPro" id="IPR031825">
    <property type="entry name" value="RXLR"/>
</dbReference>
<evidence type="ECO:0000256" key="5">
    <source>
        <dbReference type="RuleBase" id="RU367124"/>
    </source>
</evidence>
<keyword evidence="4 5" id="KW-0732">Signal</keyword>
<evidence type="ECO:0000256" key="3">
    <source>
        <dbReference type="ARBA" id="ARBA00022525"/>
    </source>
</evidence>
<feature type="chain" id="PRO_5028507510" description="RxLR effector protein" evidence="5">
    <location>
        <begin position="26"/>
        <end position="175"/>
    </location>
</feature>
<gene>
    <name evidence="7" type="ORF">PF004_g30924</name>
</gene>
<dbReference type="Pfam" id="PF16810">
    <property type="entry name" value="RXLR"/>
    <property type="match status" value="1"/>
</dbReference>
<feature type="signal peptide" evidence="5">
    <location>
        <begin position="1"/>
        <end position="25"/>
    </location>
</feature>
<feature type="region of interest" description="Disordered" evidence="6">
    <location>
        <begin position="127"/>
        <end position="155"/>
    </location>
</feature>
<evidence type="ECO:0000256" key="1">
    <source>
        <dbReference type="ARBA" id="ARBA00004613"/>
    </source>
</evidence>
<evidence type="ECO:0000313" key="7">
    <source>
        <dbReference type="EMBL" id="KAE9161165.1"/>
    </source>
</evidence>
<comment type="similarity">
    <text evidence="2 5">Belongs to the RxLR effector family.</text>
</comment>
<comment type="subcellular location">
    <subcellularLocation>
        <location evidence="1 5">Secreted</location>
    </subcellularLocation>
</comment>
<sequence>MRLSYTLLATAAVLLASCNAALAMAESTQVATADRVQPAVVLTNDTPGKRLLRTAKTVGVGEDDEEERGLDLLKKLLGGIAIQSGVWVGICKSVRLLQFSQHRRRLEEQAAWSWDDMMKRMEDLEAREAAGEGTKDDDEEEESTEAQAAALKAKGNDAFSRRWFQASNQYYSQAI</sequence>
<evidence type="ECO:0000313" key="8">
    <source>
        <dbReference type="Proteomes" id="UP000476176"/>
    </source>
</evidence>
<dbReference type="GO" id="GO:0005576">
    <property type="term" value="C:extracellular region"/>
    <property type="evidence" value="ECO:0007669"/>
    <property type="project" value="UniProtKB-SubCell"/>
</dbReference>
<dbReference type="PROSITE" id="PS51257">
    <property type="entry name" value="PROKAR_LIPOPROTEIN"/>
    <property type="match status" value="1"/>
</dbReference>
<keyword evidence="3 5" id="KW-0964">Secreted</keyword>
<accession>A0A6G0MBH4</accession>
<evidence type="ECO:0000256" key="4">
    <source>
        <dbReference type="ARBA" id="ARBA00022729"/>
    </source>
</evidence>
<reference evidence="7 8" key="1">
    <citation type="submission" date="2018-09" db="EMBL/GenBank/DDBJ databases">
        <title>Genomic investigation of the strawberry pathogen Phytophthora fragariae indicates pathogenicity is determined by transcriptional variation in three key races.</title>
        <authorList>
            <person name="Adams T.M."/>
            <person name="Armitage A.D."/>
            <person name="Sobczyk M.K."/>
            <person name="Bates H.J."/>
            <person name="Dunwell J.M."/>
            <person name="Nellist C.F."/>
            <person name="Harrison R.J."/>
        </authorList>
    </citation>
    <scope>NUCLEOTIDE SEQUENCE [LARGE SCALE GENOMIC DNA]</scope>
    <source>
        <strain evidence="7 8">BC-23</strain>
    </source>
</reference>
<dbReference type="EMBL" id="QXGC01007015">
    <property type="protein sequence ID" value="KAE9161165.1"/>
    <property type="molecule type" value="Genomic_DNA"/>
</dbReference>
<dbReference type="AlphaFoldDB" id="A0A6G0MBH4"/>